<comment type="caution">
    <text evidence="6">The sequence shown here is derived from an EMBL/GenBank/DDBJ whole genome shotgun (WGS) entry which is preliminary data.</text>
</comment>
<dbReference type="InterPro" id="IPR040079">
    <property type="entry name" value="Glutathione_S-Trfase"/>
</dbReference>
<organism evidence="6 7">
    <name type="scientific">Chaetomium strumarium</name>
    <dbReference type="NCBI Taxonomy" id="1170767"/>
    <lineage>
        <taxon>Eukaryota</taxon>
        <taxon>Fungi</taxon>
        <taxon>Dikarya</taxon>
        <taxon>Ascomycota</taxon>
        <taxon>Pezizomycotina</taxon>
        <taxon>Sordariomycetes</taxon>
        <taxon>Sordariomycetidae</taxon>
        <taxon>Sordariales</taxon>
        <taxon>Chaetomiaceae</taxon>
        <taxon>Chaetomium</taxon>
    </lineage>
</organism>
<keyword evidence="7" id="KW-1185">Reference proteome</keyword>
<name>A0AAJ0M418_9PEZI</name>
<dbReference type="CDD" id="cd03048">
    <property type="entry name" value="GST_N_Ure2p_like"/>
    <property type="match status" value="1"/>
</dbReference>
<reference evidence="6" key="1">
    <citation type="journal article" date="2023" name="Mol. Phylogenet. Evol.">
        <title>Genome-scale phylogeny and comparative genomics of the fungal order Sordariales.</title>
        <authorList>
            <person name="Hensen N."/>
            <person name="Bonometti L."/>
            <person name="Westerberg I."/>
            <person name="Brannstrom I.O."/>
            <person name="Guillou S."/>
            <person name="Cros-Aarteil S."/>
            <person name="Calhoun S."/>
            <person name="Haridas S."/>
            <person name="Kuo A."/>
            <person name="Mondo S."/>
            <person name="Pangilinan J."/>
            <person name="Riley R."/>
            <person name="LaButti K."/>
            <person name="Andreopoulos B."/>
            <person name="Lipzen A."/>
            <person name="Chen C."/>
            <person name="Yan M."/>
            <person name="Daum C."/>
            <person name="Ng V."/>
            <person name="Clum A."/>
            <person name="Steindorff A."/>
            <person name="Ohm R.A."/>
            <person name="Martin F."/>
            <person name="Silar P."/>
            <person name="Natvig D.O."/>
            <person name="Lalanne C."/>
            <person name="Gautier V."/>
            <person name="Ament-Velasquez S.L."/>
            <person name="Kruys A."/>
            <person name="Hutchinson M.I."/>
            <person name="Powell A.J."/>
            <person name="Barry K."/>
            <person name="Miller A.N."/>
            <person name="Grigoriev I.V."/>
            <person name="Debuchy R."/>
            <person name="Gladieux P."/>
            <person name="Hiltunen Thoren M."/>
            <person name="Johannesson H."/>
        </authorList>
    </citation>
    <scope>NUCLEOTIDE SEQUENCE</scope>
    <source>
        <strain evidence="6">CBS 333.67</strain>
    </source>
</reference>
<sequence>MAETKSDIHLYTAQTPNGIKISMLLEELGLPYKVTAIELDKNTQKEPWFLEINPNGRIPALTDTFTDGSPIRLFESGSIMQYLVDRYDTEHKVSYPRGTREYWEVNSWLMWQMGGLGPMQGQANHFTRYAPEKIQYGINRYQNETRRLYRVMEAQLSKSTSGYLVGDRCTIADIACWGWVAASYWAGVSLDEFPKLKEWVDKIVSRPGCEKGRHVPKPHTALENRHKSEEELEEQAKKSRAWVQQGMAADAKK</sequence>
<feature type="region of interest" description="Disordered" evidence="3">
    <location>
        <begin position="210"/>
        <end position="253"/>
    </location>
</feature>
<proteinExistence type="inferred from homology"/>
<dbReference type="AlphaFoldDB" id="A0AAJ0M418"/>
<evidence type="ECO:0000313" key="6">
    <source>
        <dbReference type="EMBL" id="KAK3308255.1"/>
    </source>
</evidence>
<gene>
    <name evidence="6" type="ORF">B0T15DRAFT_523966</name>
</gene>
<reference evidence="6" key="2">
    <citation type="submission" date="2023-06" db="EMBL/GenBank/DDBJ databases">
        <authorList>
            <consortium name="Lawrence Berkeley National Laboratory"/>
            <person name="Mondo S.J."/>
            <person name="Hensen N."/>
            <person name="Bonometti L."/>
            <person name="Westerberg I."/>
            <person name="Brannstrom I.O."/>
            <person name="Guillou S."/>
            <person name="Cros-Aarteil S."/>
            <person name="Calhoun S."/>
            <person name="Haridas S."/>
            <person name="Kuo A."/>
            <person name="Pangilinan J."/>
            <person name="Riley R."/>
            <person name="Labutti K."/>
            <person name="Andreopoulos B."/>
            <person name="Lipzen A."/>
            <person name="Chen C."/>
            <person name="Yanf M."/>
            <person name="Daum C."/>
            <person name="Ng V."/>
            <person name="Clum A."/>
            <person name="Steindorff A."/>
            <person name="Ohm R."/>
            <person name="Martin F."/>
            <person name="Silar P."/>
            <person name="Natvig D."/>
            <person name="Lalanne C."/>
            <person name="Gautier V."/>
            <person name="Ament-Velasquez S.L."/>
            <person name="Kruys A."/>
            <person name="Hutchinson M.I."/>
            <person name="Powell A.J."/>
            <person name="Barry K."/>
            <person name="Miller A.N."/>
            <person name="Grigoriev I.V."/>
            <person name="Debuchy R."/>
            <person name="Gladieux P."/>
            <person name="Thoren M.H."/>
            <person name="Johannesson H."/>
        </authorList>
    </citation>
    <scope>NUCLEOTIDE SEQUENCE</scope>
    <source>
        <strain evidence="6">CBS 333.67</strain>
    </source>
</reference>
<evidence type="ECO:0000313" key="7">
    <source>
        <dbReference type="Proteomes" id="UP001273166"/>
    </source>
</evidence>
<evidence type="ECO:0000256" key="1">
    <source>
        <dbReference type="ARBA" id="ARBA00007409"/>
    </source>
</evidence>
<protein>
    <submittedName>
        <fullName evidence="6">Glutathione S-transferase</fullName>
    </submittedName>
</protein>
<dbReference type="Proteomes" id="UP001273166">
    <property type="component" value="Unassembled WGS sequence"/>
</dbReference>
<dbReference type="Gene3D" id="1.20.1050.10">
    <property type="match status" value="1"/>
</dbReference>
<feature type="domain" description="GST C-terminal" evidence="5">
    <location>
        <begin position="98"/>
        <end position="222"/>
    </location>
</feature>
<dbReference type="SFLD" id="SFLDG00358">
    <property type="entry name" value="Main_(cytGST)"/>
    <property type="match status" value="1"/>
</dbReference>
<dbReference type="SUPFAM" id="SSF52833">
    <property type="entry name" value="Thioredoxin-like"/>
    <property type="match status" value="1"/>
</dbReference>
<dbReference type="InterPro" id="IPR036249">
    <property type="entry name" value="Thioredoxin-like_sf"/>
</dbReference>
<dbReference type="SFLD" id="SFLDG01151">
    <property type="entry name" value="Main.2:_Nu-like"/>
    <property type="match status" value="1"/>
</dbReference>
<dbReference type="Pfam" id="PF00043">
    <property type="entry name" value="GST_C"/>
    <property type="match status" value="1"/>
</dbReference>
<dbReference type="InterPro" id="IPR004045">
    <property type="entry name" value="Glutathione_S-Trfase_N"/>
</dbReference>
<dbReference type="PROSITE" id="PS50404">
    <property type="entry name" value="GST_NTER"/>
    <property type="match status" value="1"/>
</dbReference>
<dbReference type="InterPro" id="IPR036282">
    <property type="entry name" value="Glutathione-S-Trfase_C_sf"/>
</dbReference>
<dbReference type="CDD" id="cd10291">
    <property type="entry name" value="GST_C_YfcG_like"/>
    <property type="match status" value="1"/>
</dbReference>
<evidence type="ECO:0000256" key="2">
    <source>
        <dbReference type="RuleBase" id="RU003494"/>
    </source>
</evidence>
<dbReference type="Gene3D" id="3.40.30.10">
    <property type="entry name" value="Glutaredoxin"/>
    <property type="match status" value="1"/>
</dbReference>
<evidence type="ECO:0000256" key="3">
    <source>
        <dbReference type="SAM" id="MobiDB-lite"/>
    </source>
</evidence>
<dbReference type="SUPFAM" id="SSF47616">
    <property type="entry name" value="GST C-terminal domain-like"/>
    <property type="match status" value="1"/>
</dbReference>
<dbReference type="FunFam" id="3.40.30.10:FF:000172">
    <property type="entry name" value="Glutathione S-transferase GstA"/>
    <property type="match status" value="1"/>
</dbReference>
<dbReference type="PROSITE" id="PS50405">
    <property type="entry name" value="GST_CTER"/>
    <property type="match status" value="1"/>
</dbReference>
<evidence type="ECO:0000259" key="4">
    <source>
        <dbReference type="PROSITE" id="PS50404"/>
    </source>
</evidence>
<dbReference type="RefSeq" id="XP_062724035.1">
    <property type="nucleotide sequence ID" value="XM_062868730.1"/>
</dbReference>
<dbReference type="InterPro" id="IPR010987">
    <property type="entry name" value="Glutathione-S-Trfase_C-like"/>
</dbReference>
<dbReference type="EMBL" id="JAUDZG010000002">
    <property type="protein sequence ID" value="KAK3308255.1"/>
    <property type="molecule type" value="Genomic_DNA"/>
</dbReference>
<dbReference type="GeneID" id="87887559"/>
<dbReference type="SFLD" id="SFLDS00019">
    <property type="entry name" value="Glutathione_Transferase_(cytos"/>
    <property type="match status" value="1"/>
</dbReference>
<feature type="compositionally biased region" description="Basic and acidic residues" evidence="3">
    <location>
        <begin position="220"/>
        <end position="237"/>
    </location>
</feature>
<dbReference type="InterPro" id="IPR004046">
    <property type="entry name" value="GST_C"/>
</dbReference>
<feature type="domain" description="GST N-terminal" evidence="4">
    <location>
        <begin position="5"/>
        <end position="91"/>
    </location>
</feature>
<dbReference type="PANTHER" id="PTHR44051">
    <property type="entry name" value="GLUTATHIONE S-TRANSFERASE-RELATED"/>
    <property type="match status" value="1"/>
</dbReference>
<evidence type="ECO:0000259" key="5">
    <source>
        <dbReference type="PROSITE" id="PS50405"/>
    </source>
</evidence>
<comment type="similarity">
    <text evidence="1 2">Belongs to the GST superfamily.</text>
</comment>
<dbReference type="Pfam" id="PF02798">
    <property type="entry name" value="GST_N"/>
    <property type="match status" value="1"/>
</dbReference>
<dbReference type="PANTHER" id="PTHR44051:SF8">
    <property type="entry name" value="GLUTATHIONE S-TRANSFERASE GSTA"/>
    <property type="match status" value="1"/>
</dbReference>
<accession>A0AAJ0M418</accession>